<dbReference type="KEGG" id="snw:BBN63_33500"/>
<dbReference type="InterPro" id="IPR046263">
    <property type="entry name" value="DUF6296"/>
</dbReference>
<accession>A0A1U9R1I7</accession>
<sequence length="89" mass="9543">MAYPERYELVFEEPAPADPAGPPVPREDVERDVVTVRRTARAGAGGFPVYEDDTGIVRAEISDRGEVRMLASGGQQALSTPVKARSLGS</sequence>
<evidence type="ECO:0000313" key="2">
    <source>
        <dbReference type="Proteomes" id="UP000189677"/>
    </source>
</evidence>
<reference evidence="1 2" key="1">
    <citation type="submission" date="2016-11" db="EMBL/GenBank/DDBJ databases">
        <title>Complete genome sequence of Streptomyces niveus SCSIO 3406.</title>
        <authorList>
            <person name="Zhu Q."/>
            <person name="Cheng W."/>
            <person name="Song Y."/>
            <person name="Li Q."/>
            <person name="Ju J."/>
        </authorList>
    </citation>
    <scope>NUCLEOTIDE SEQUENCE [LARGE SCALE GENOMIC DNA]</scope>
    <source>
        <strain evidence="1 2">SCSIO 3406</strain>
    </source>
</reference>
<dbReference type="RefSeq" id="WP_078079052.1">
    <property type="nucleotide sequence ID" value="NZ_CP018047.1"/>
</dbReference>
<proteinExistence type="predicted"/>
<dbReference type="OrthoDB" id="3854813at2"/>
<dbReference type="Proteomes" id="UP000189677">
    <property type="component" value="Chromosome"/>
</dbReference>
<name>A0A1U9R1I7_STRNV</name>
<evidence type="ECO:0000313" key="1">
    <source>
        <dbReference type="EMBL" id="AQU70364.1"/>
    </source>
</evidence>
<dbReference type="AlphaFoldDB" id="A0A1U9R1I7"/>
<keyword evidence="2" id="KW-1185">Reference proteome</keyword>
<protein>
    <submittedName>
        <fullName evidence="1">Uncharacterized protein</fullName>
    </submittedName>
</protein>
<organism evidence="1 2">
    <name type="scientific">Streptomyces niveus</name>
    <name type="common">Streptomyces spheroides</name>
    <dbReference type="NCBI Taxonomy" id="193462"/>
    <lineage>
        <taxon>Bacteria</taxon>
        <taxon>Bacillati</taxon>
        <taxon>Actinomycetota</taxon>
        <taxon>Actinomycetes</taxon>
        <taxon>Kitasatosporales</taxon>
        <taxon>Streptomycetaceae</taxon>
        <taxon>Streptomyces</taxon>
    </lineage>
</organism>
<gene>
    <name evidence="1" type="ORF">BBN63_33500</name>
</gene>
<dbReference type="Pfam" id="PF19813">
    <property type="entry name" value="DUF6296"/>
    <property type="match status" value="1"/>
</dbReference>
<dbReference type="EMBL" id="CP018047">
    <property type="protein sequence ID" value="AQU70364.1"/>
    <property type="molecule type" value="Genomic_DNA"/>
</dbReference>